<dbReference type="OrthoDB" id="2802907at2759"/>
<evidence type="ECO:0000256" key="1">
    <source>
        <dbReference type="SAM" id="Phobius"/>
    </source>
</evidence>
<feature type="transmembrane region" description="Helical" evidence="1">
    <location>
        <begin position="112"/>
        <end position="131"/>
    </location>
</feature>
<keyword evidence="1" id="KW-0812">Transmembrane</keyword>
<keyword evidence="1" id="KW-0472">Membrane</keyword>
<evidence type="ECO:0000313" key="2">
    <source>
        <dbReference type="EMBL" id="TBU22731.1"/>
    </source>
</evidence>
<dbReference type="EMBL" id="ML143528">
    <property type="protein sequence ID" value="TBU22731.1"/>
    <property type="molecule type" value="Genomic_DNA"/>
</dbReference>
<dbReference type="Proteomes" id="UP000292957">
    <property type="component" value="Unassembled WGS sequence"/>
</dbReference>
<dbReference type="AlphaFoldDB" id="A0A4Q9MAN6"/>
<accession>A0A4Q9MAN6</accession>
<feature type="transmembrane region" description="Helical" evidence="1">
    <location>
        <begin position="84"/>
        <end position="106"/>
    </location>
</feature>
<reference evidence="2" key="1">
    <citation type="submission" date="2019-01" db="EMBL/GenBank/DDBJ databases">
        <title>Draft genome sequences of three monokaryotic isolates of the white-rot basidiomycete fungus Dichomitus squalens.</title>
        <authorList>
            <consortium name="DOE Joint Genome Institute"/>
            <person name="Lopez S.C."/>
            <person name="Andreopoulos B."/>
            <person name="Pangilinan J."/>
            <person name="Lipzen A."/>
            <person name="Riley R."/>
            <person name="Ahrendt S."/>
            <person name="Ng V."/>
            <person name="Barry K."/>
            <person name="Daum C."/>
            <person name="Grigoriev I.V."/>
            <person name="Hilden K.S."/>
            <person name="Makela M.R."/>
            <person name="de Vries R.P."/>
        </authorList>
    </citation>
    <scope>NUCLEOTIDE SEQUENCE [LARGE SCALE GENOMIC DNA]</scope>
    <source>
        <strain evidence="2">OM18370.1</strain>
    </source>
</reference>
<sequence length="197" mass="21535">MSSNILSISAAEIFATISVMKVGKGIVALLLYDWIICLGQEVSLNGTGTAGAAGPLSYMRSVAIRYSSSVCNIRFQSCNVISRLQMVASLLSLLAPCLFSTMRVYAMSAMNVYLATITLVLSVIPVITNLIQDIVWFQAQNLPLPFSSSFDNPTPQRILTIDKPRQRGVDHSRLNCPHHDLVVHIQGLQTRSPAWPS</sequence>
<proteinExistence type="predicted"/>
<organism evidence="2">
    <name type="scientific">Dichomitus squalens</name>
    <dbReference type="NCBI Taxonomy" id="114155"/>
    <lineage>
        <taxon>Eukaryota</taxon>
        <taxon>Fungi</taxon>
        <taxon>Dikarya</taxon>
        <taxon>Basidiomycota</taxon>
        <taxon>Agaricomycotina</taxon>
        <taxon>Agaricomycetes</taxon>
        <taxon>Polyporales</taxon>
        <taxon>Polyporaceae</taxon>
        <taxon>Dichomitus</taxon>
    </lineage>
</organism>
<gene>
    <name evidence="2" type="ORF">BD311DRAFT_126335</name>
</gene>
<protein>
    <submittedName>
        <fullName evidence="2">Uncharacterized protein</fullName>
    </submittedName>
</protein>
<keyword evidence="1" id="KW-1133">Transmembrane helix</keyword>
<name>A0A4Q9MAN6_9APHY</name>